<protein>
    <submittedName>
        <fullName evidence="1">Uncharacterized protein</fullName>
    </submittedName>
</protein>
<reference evidence="1 2" key="1">
    <citation type="submission" date="2018-03" db="EMBL/GenBank/DDBJ databases">
        <title>Genomic Encyclopedia of Archaeal and Bacterial Type Strains, Phase II (KMG-II): from individual species to whole genera.</title>
        <authorList>
            <person name="Goeker M."/>
        </authorList>
    </citation>
    <scope>NUCLEOTIDE SEQUENCE [LARGE SCALE GENOMIC DNA]</scope>
    <source>
        <strain evidence="1 2">DSM 24859</strain>
    </source>
</reference>
<organism evidence="1 2">
    <name type="scientific">Chitinophaga niastensis</name>
    <dbReference type="NCBI Taxonomy" id="536980"/>
    <lineage>
        <taxon>Bacteria</taxon>
        <taxon>Pseudomonadati</taxon>
        <taxon>Bacteroidota</taxon>
        <taxon>Chitinophagia</taxon>
        <taxon>Chitinophagales</taxon>
        <taxon>Chitinophagaceae</taxon>
        <taxon>Chitinophaga</taxon>
    </lineage>
</organism>
<dbReference type="Proteomes" id="UP000240971">
    <property type="component" value="Unassembled WGS sequence"/>
</dbReference>
<comment type="caution">
    <text evidence="1">The sequence shown here is derived from an EMBL/GenBank/DDBJ whole genome shotgun (WGS) entry which is preliminary data.</text>
</comment>
<name>A0A2P8HKW9_CHINA</name>
<keyword evidence="2" id="KW-1185">Reference proteome</keyword>
<gene>
    <name evidence="1" type="ORF">CLV51_103837</name>
</gene>
<dbReference type="AlphaFoldDB" id="A0A2P8HKW9"/>
<dbReference type="EMBL" id="PYAW01000003">
    <property type="protein sequence ID" value="PSL46852.1"/>
    <property type="molecule type" value="Genomic_DNA"/>
</dbReference>
<evidence type="ECO:0000313" key="1">
    <source>
        <dbReference type="EMBL" id="PSL46852.1"/>
    </source>
</evidence>
<accession>A0A2P8HKW9</accession>
<proteinExistence type="predicted"/>
<evidence type="ECO:0000313" key="2">
    <source>
        <dbReference type="Proteomes" id="UP000240971"/>
    </source>
</evidence>
<sequence length="79" mass="8915">HNKIGGSSPDFITMFFSSVSLTHKVMQGILCQFYPDNNVSKSVKENQGNQYNQPNREKDKALSSDIIFNMCNNLVCMIP</sequence>
<feature type="non-terminal residue" evidence="1">
    <location>
        <position position="1"/>
    </location>
</feature>